<evidence type="ECO:0000256" key="2">
    <source>
        <dbReference type="SAM" id="MobiDB-lite"/>
    </source>
</evidence>
<accession>A0A1D1ZG90</accession>
<feature type="region of interest" description="Disordered" evidence="2">
    <location>
        <begin position="21"/>
        <end position="46"/>
    </location>
</feature>
<keyword evidence="1" id="KW-0143">Chaperone</keyword>
<dbReference type="EMBL" id="GDJX01001934">
    <property type="protein sequence ID" value="JAT66002.1"/>
    <property type="molecule type" value="Transcribed_RNA"/>
</dbReference>
<feature type="non-terminal residue" evidence="3">
    <location>
        <position position="247"/>
    </location>
</feature>
<sequence>QQQQQQSLIQSLLRRIAALEATLPHLSSPPPPPPRNPSPPVPPVTPRVSIRDLAARTIQARFRLYLVRRSQTLRHLKHLASVRSHVAAIKASLSDEARLSPKAVSQKATDLLLQLDSIQSSDPMIREGKRSISRELVRLLELADGLSAKRHQLYVESMALAHEGTDRAAFAEESCPGIEELAGFSTAFGGEYDEGSNAGSLNTRASTPKTAKRVSFAENGIAPRVPAAGSAFSGAERTGCLTRGRLS</sequence>
<dbReference type="PROSITE" id="PS50096">
    <property type="entry name" value="IQ"/>
    <property type="match status" value="1"/>
</dbReference>
<reference evidence="3" key="1">
    <citation type="submission" date="2015-07" db="EMBL/GenBank/DDBJ databases">
        <title>Transcriptome Assembly of Anthurium amnicola.</title>
        <authorList>
            <person name="Suzuki J."/>
        </authorList>
    </citation>
    <scope>NUCLEOTIDE SEQUENCE</scope>
</reference>
<dbReference type="AlphaFoldDB" id="A0A1D1ZG90"/>
<evidence type="ECO:0000256" key="1">
    <source>
        <dbReference type="ARBA" id="ARBA00023186"/>
    </source>
</evidence>
<dbReference type="PANTHER" id="PTHR33322">
    <property type="entry name" value="BAG DOMAIN CONTAINING PROTEIN, EXPRESSED"/>
    <property type="match status" value="1"/>
</dbReference>
<protein>
    <submittedName>
        <fullName evidence="3">BAG family molecular chaperone regulator 8, chloroplastic</fullName>
    </submittedName>
</protein>
<gene>
    <name evidence="3" type="primary">BAG1_10</name>
    <name evidence="3" type="ORF">g.83687</name>
</gene>
<dbReference type="InterPro" id="IPR040400">
    <property type="entry name" value="BAG5/6/7/8"/>
</dbReference>
<dbReference type="PANTHER" id="PTHR33322:SF18">
    <property type="entry name" value="BAG FAMILY MOLECULAR CHAPERONE REGULATOR 8, CHLOROPLASTIC"/>
    <property type="match status" value="1"/>
</dbReference>
<proteinExistence type="predicted"/>
<feature type="non-terminal residue" evidence="3">
    <location>
        <position position="1"/>
    </location>
</feature>
<feature type="compositionally biased region" description="Pro residues" evidence="2">
    <location>
        <begin position="27"/>
        <end position="45"/>
    </location>
</feature>
<organism evidence="3">
    <name type="scientific">Anthurium amnicola</name>
    <dbReference type="NCBI Taxonomy" id="1678845"/>
    <lineage>
        <taxon>Eukaryota</taxon>
        <taxon>Viridiplantae</taxon>
        <taxon>Streptophyta</taxon>
        <taxon>Embryophyta</taxon>
        <taxon>Tracheophyta</taxon>
        <taxon>Spermatophyta</taxon>
        <taxon>Magnoliopsida</taxon>
        <taxon>Liliopsida</taxon>
        <taxon>Araceae</taxon>
        <taxon>Pothoideae</taxon>
        <taxon>Potheae</taxon>
        <taxon>Anthurium</taxon>
    </lineage>
</organism>
<evidence type="ECO:0000313" key="3">
    <source>
        <dbReference type="EMBL" id="JAT66002.1"/>
    </source>
</evidence>
<name>A0A1D1ZG90_9ARAE</name>
<dbReference type="GO" id="GO:0009506">
    <property type="term" value="C:plasmodesma"/>
    <property type="evidence" value="ECO:0007669"/>
    <property type="project" value="TreeGrafter"/>
</dbReference>
<dbReference type="GO" id="GO:0006457">
    <property type="term" value="P:protein folding"/>
    <property type="evidence" value="ECO:0007669"/>
    <property type="project" value="TreeGrafter"/>
</dbReference>